<protein>
    <submittedName>
        <fullName evidence="1">Phage tail protein X</fullName>
    </submittedName>
</protein>
<evidence type="ECO:0000313" key="3">
    <source>
        <dbReference type="Proteomes" id="UP000295097"/>
    </source>
</evidence>
<dbReference type="InterPro" id="IPR008861">
    <property type="entry name" value="GpX-like"/>
</dbReference>
<dbReference type="Proteomes" id="UP000295097">
    <property type="component" value="Unassembled WGS sequence"/>
</dbReference>
<dbReference type="EMBL" id="SMAR01000071">
    <property type="protein sequence ID" value="TCT27927.1"/>
    <property type="molecule type" value="Genomic_DNA"/>
</dbReference>
<gene>
    <name evidence="2" type="ORF">EDC90_1007114</name>
    <name evidence="1" type="ORF">EDC90_10717</name>
</gene>
<accession>A0A4V2V312</accession>
<dbReference type="OrthoDB" id="8241931at2"/>
<dbReference type="RefSeq" id="WP_132309890.1">
    <property type="nucleotide sequence ID" value="NZ_SMAR01000007.1"/>
</dbReference>
<comment type="caution">
    <text evidence="1">The sequence shown here is derived from an EMBL/GenBank/DDBJ whole genome shotgun (WGS) entry which is preliminary data.</text>
</comment>
<dbReference type="EMBL" id="SMAR01000007">
    <property type="protein sequence ID" value="TCT41137.1"/>
    <property type="molecule type" value="Genomic_DNA"/>
</dbReference>
<reference evidence="1 3" key="1">
    <citation type="submission" date="2019-03" db="EMBL/GenBank/DDBJ databases">
        <title>Freshwater and sediment microbial communities from various areas in North America, analyzing microbe dynamics in response to fracking.</title>
        <authorList>
            <person name="Lamendella R."/>
        </authorList>
    </citation>
    <scope>NUCLEOTIDE SEQUENCE [LARGE SCALE GENOMIC DNA]</scope>
    <source>
        <strain evidence="1 3">175.2</strain>
    </source>
</reference>
<evidence type="ECO:0000313" key="1">
    <source>
        <dbReference type="EMBL" id="TCT27927.1"/>
    </source>
</evidence>
<organism evidence="1 3">
    <name type="scientific">Martelella mediterranea</name>
    <dbReference type="NCBI Taxonomy" id="293089"/>
    <lineage>
        <taxon>Bacteria</taxon>
        <taxon>Pseudomonadati</taxon>
        <taxon>Pseudomonadota</taxon>
        <taxon>Alphaproteobacteria</taxon>
        <taxon>Hyphomicrobiales</taxon>
        <taxon>Aurantimonadaceae</taxon>
        <taxon>Martelella</taxon>
    </lineage>
</organism>
<proteinExistence type="predicted"/>
<evidence type="ECO:0000313" key="2">
    <source>
        <dbReference type="EMBL" id="TCT41137.1"/>
    </source>
</evidence>
<dbReference type="Pfam" id="PF05489">
    <property type="entry name" value="Phage_tail_X"/>
    <property type="match status" value="1"/>
</dbReference>
<keyword evidence="3" id="KW-1185">Reference proteome</keyword>
<dbReference type="AlphaFoldDB" id="A0A4V2V312"/>
<name>A0A4V2V312_9HYPH</name>
<sequence>MTKLPATTIKVNKEDASLDLVCFEFAYARLGDRKQAGLLYGYVEATLAINPGLAALGSVLPIGTVVHLPEFETAAKPAETVRLWD</sequence>